<feature type="chain" id="PRO_5043792727" description="C-type lectin domain-containing protein" evidence="2">
    <location>
        <begin position="28"/>
        <end position="180"/>
    </location>
</feature>
<feature type="domain" description="C-type lectin" evidence="3">
    <location>
        <begin position="35"/>
        <end position="160"/>
    </location>
</feature>
<dbReference type="SMART" id="SM00034">
    <property type="entry name" value="CLECT"/>
    <property type="match status" value="1"/>
</dbReference>
<evidence type="ECO:0000313" key="4">
    <source>
        <dbReference type="Ensembl" id="ENSAOCP00000079043.1"/>
    </source>
</evidence>
<keyword evidence="1" id="KW-1015">Disulfide bond</keyword>
<keyword evidence="2" id="KW-0732">Signal</keyword>
<dbReference type="Proteomes" id="UP001501940">
    <property type="component" value="Chromosome 9"/>
</dbReference>
<reference evidence="4 5" key="1">
    <citation type="submission" date="2022-01" db="EMBL/GenBank/DDBJ databases">
        <title>A chromosome-scale genome assembly of the false clownfish, Amphiprion ocellaris.</title>
        <authorList>
            <person name="Ryu T."/>
        </authorList>
    </citation>
    <scope>NUCLEOTIDE SEQUENCE [LARGE SCALE GENOMIC DNA]</scope>
</reference>
<dbReference type="PROSITE" id="PS50041">
    <property type="entry name" value="C_TYPE_LECTIN_2"/>
    <property type="match status" value="1"/>
</dbReference>
<dbReference type="Ensembl" id="ENSAOCT00000063843.1">
    <property type="protein sequence ID" value="ENSAOCP00000079043.1"/>
    <property type="gene ID" value="ENSAOCG00000029143.1"/>
</dbReference>
<dbReference type="Gene3D" id="3.10.100.10">
    <property type="entry name" value="Mannose-Binding Protein A, subunit A"/>
    <property type="match status" value="1"/>
</dbReference>
<dbReference type="SUPFAM" id="SSF56436">
    <property type="entry name" value="C-type lectin-like"/>
    <property type="match status" value="1"/>
</dbReference>
<dbReference type="Pfam" id="PF00059">
    <property type="entry name" value="Lectin_C"/>
    <property type="match status" value="1"/>
</dbReference>
<protein>
    <recommendedName>
        <fullName evidence="3">C-type lectin domain-containing protein</fullName>
    </recommendedName>
</protein>
<reference evidence="4" key="2">
    <citation type="submission" date="2025-08" db="UniProtKB">
        <authorList>
            <consortium name="Ensembl"/>
        </authorList>
    </citation>
    <scope>IDENTIFICATION</scope>
</reference>
<dbReference type="InterPro" id="IPR016186">
    <property type="entry name" value="C-type_lectin-like/link_sf"/>
</dbReference>
<organism evidence="4 5">
    <name type="scientific">Amphiprion ocellaris</name>
    <name type="common">Clown anemonefish</name>
    <dbReference type="NCBI Taxonomy" id="80972"/>
    <lineage>
        <taxon>Eukaryota</taxon>
        <taxon>Metazoa</taxon>
        <taxon>Chordata</taxon>
        <taxon>Craniata</taxon>
        <taxon>Vertebrata</taxon>
        <taxon>Euteleostomi</taxon>
        <taxon>Actinopterygii</taxon>
        <taxon>Neopterygii</taxon>
        <taxon>Teleostei</taxon>
        <taxon>Neoteleostei</taxon>
        <taxon>Acanthomorphata</taxon>
        <taxon>Ovalentaria</taxon>
        <taxon>Pomacentridae</taxon>
        <taxon>Amphiprion</taxon>
    </lineage>
</organism>
<dbReference type="GeneTree" id="ENSGT01140000282638"/>
<evidence type="ECO:0000313" key="5">
    <source>
        <dbReference type="Proteomes" id="UP001501940"/>
    </source>
</evidence>
<dbReference type="AlphaFoldDB" id="A0AAQ6AL49"/>
<evidence type="ECO:0000256" key="1">
    <source>
        <dbReference type="ARBA" id="ARBA00023157"/>
    </source>
</evidence>
<keyword evidence="5" id="KW-1185">Reference proteome</keyword>
<dbReference type="InterPro" id="IPR018378">
    <property type="entry name" value="C-type_lectin_CS"/>
</dbReference>
<feature type="signal peptide" evidence="2">
    <location>
        <begin position="1"/>
        <end position="27"/>
    </location>
</feature>
<evidence type="ECO:0000259" key="3">
    <source>
        <dbReference type="PROSITE" id="PS50041"/>
    </source>
</evidence>
<dbReference type="PROSITE" id="PS00615">
    <property type="entry name" value="C_TYPE_LECTIN_1"/>
    <property type="match status" value="1"/>
</dbReference>
<reference evidence="4" key="3">
    <citation type="submission" date="2025-09" db="UniProtKB">
        <authorList>
            <consortium name="Ensembl"/>
        </authorList>
    </citation>
    <scope>IDENTIFICATION</scope>
</reference>
<dbReference type="InterPro" id="IPR016187">
    <property type="entry name" value="CTDL_fold"/>
</dbReference>
<dbReference type="InterPro" id="IPR001304">
    <property type="entry name" value="C-type_lectin-like"/>
</dbReference>
<sequence length="180" mass="21348">YLEFRYCCWFKLAIVLVLSQTWQPCVTRFCIPSSHHIREFHYVNLKMNWTNAQNYCREKYTDLASIESTNHIKRLTTPYLDTEIAWIGLRDDPDAWKSNMGNSINSWRWSVTREPSTTGYQNWVFANPNNLFSAEYCVIMDIAGAWLDTRCGFLKFFVCYNGKKRFLLMNFSLLTYPDNL</sequence>
<name>A0AAQ6AL49_AMPOC</name>
<dbReference type="PANTHER" id="PTHR45784">
    <property type="entry name" value="C-TYPE LECTIN DOMAIN FAMILY 20 MEMBER A-RELATED"/>
    <property type="match status" value="1"/>
</dbReference>
<evidence type="ECO:0000256" key="2">
    <source>
        <dbReference type="SAM" id="SignalP"/>
    </source>
</evidence>
<accession>A0AAQ6AL49</accession>
<dbReference type="PANTHER" id="PTHR45784:SF3">
    <property type="entry name" value="C-TYPE LECTIN DOMAIN FAMILY 4 MEMBER K-LIKE-RELATED"/>
    <property type="match status" value="1"/>
</dbReference>
<proteinExistence type="predicted"/>